<feature type="signal peptide" evidence="5">
    <location>
        <begin position="1"/>
        <end position="31"/>
    </location>
</feature>
<comment type="caution">
    <text evidence="7">The sequence shown here is derived from an EMBL/GenBank/DDBJ whole genome shotgun (WGS) entry which is preliminary data.</text>
</comment>
<dbReference type="Gene3D" id="3.10.105.10">
    <property type="entry name" value="Dipeptide-binding Protein, Domain 3"/>
    <property type="match status" value="1"/>
</dbReference>
<dbReference type="PANTHER" id="PTHR30290">
    <property type="entry name" value="PERIPLASMIC BINDING COMPONENT OF ABC TRANSPORTER"/>
    <property type="match status" value="1"/>
</dbReference>
<dbReference type="RefSeq" id="WP_379876140.1">
    <property type="nucleotide sequence ID" value="NZ_JBHUIP010000009.1"/>
</dbReference>
<evidence type="ECO:0000256" key="1">
    <source>
        <dbReference type="ARBA" id="ARBA00004418"/>
    </source>
</evidence>
<evidence type="ECO:0000256" key="5">
    <source>
        <dbReference type="SAM" id="SignalP"/>
    </source>
</evidence>
<feature type="domain" description="Solute-binding protein family 5" evidence="6">
    <location>
        <begin position="75"/>
        <end position="432"/>
    </location>
</feature>
<dbReference type="PANTHER" id="PTHR30290:SF9">
    <property type="entry name" value="OLIGOPEPTIDE-BINDING PROTEIN APPA"/>
    <property type="match status" value="1"/>
</dbReference>
<dbReference type="PIRSF" id="PIRSF002741">
    <property type="entry name" value="MppA"/>
    <property type="match status" value="1"/>
</dbReference>
<keyword evidence="4 5" id="KW-0732">Signal</keyword>
<gene>
    <name evidence="7" type="ORF">ACFSM5_09725</name>
</gene>
<proteinExistence type="inferred from homology"/>
<evidence type="ECO:0000259" key="6">
    <source>
        <dbReference type="Pfam" id="PF00496"/>
    </source>
</evidence>
<accession>A0ABW5DQW6</accession>
<protein>
    <submittedName>
        <fullName evidence="7">ABC transporter substrate-binding protein</fullName>
    </submittedName>
</protein>
<keyword evidence="8" id="KW-1185">Reference proteome</keyword>
<dbReference type="Pfam" id="PF00496">
    <property type="entry name" value="SBP_bac_5"/>
    <property type="match status" value="1"/>
</dbReference>
<comment type="similarity">
    <text evidence="2">Belongs to the bacterial solute-binding protein 5 family.</text>
</comment>
<dbReference type="Proteomes" id="UP001597295">
    <property type="component" value="Unassembled WGS sequence"/>
</dbReference>
<sequence length="511" mass="55975">MTRFTPALTAPALTVWALAATALVSPVSAFAAGTLTVAQPQDPGSWDPIDTFVVNWSTVAENVFDGLIRRTPDMKLVPGLATSWEVRENNTKIRFKLREGVTFHNGEKFDASVVKYSFERLLGPEGAKGPQQSNYNAIGSVEIIDANTVDLVLKRADPVLLTKLAGYGAMMVPPKYIAEKGEDFFNANPVGTGPFKMTAYEPKVNVTLERFDGFWGDKAKLDKVIHRFIAEPATASAELQAGRVDIFDNVPVSLVPTIAKDPKLTVASVTGPTVNAARFNTQQGIAKDVNVRKALIMAVDRDTIVKQILQGHAKSIVSFQADISFGYDPALKAVPFDPKTAKELLTKAGVKPGTELQFDIRGSDATFREVAQAVAGYLQAVGIKVNLKPYETNVLINEIIPKGKAGEMYQNAWGGWTFDYDNTAYLMYHTGEHWNANYSNPKIDALLEAQRATYDVAVREKTLREVAAAVADEALEIPLYNLNTIYGVSKRVKGFVPPSDRRFRLNEVTVD</sequence>
<feature type="chain" id="PRO_5047109145" evidence="5">
    <location>
        <begin position="32"/>
        <end position="511"/>
    </location>
</feature>
<organism evidence="7 8">
    <name type="scientific">Lacibacterium aquatile</name>
    <dbReference type="NCBI Taxonomy" id="1168082"/>
    <lineage>
        <taxon>Bacteria</taxon>
        <taxon>Pseudomonadati</taxon>
        <taxon>Pseudomonadota</taxon>
        <taxon>Alphaproteobacteria</taxon>
        <taxon>Rhodospirillales</taxon>
        <taxon>Rhodospirillaceae</taxon>
    </lineage>
</organism>
<dbReference type="Gene3D" id="3.90.76.10">
    <property type="entry name" value="Dipeptide-binding Protein, Domain 1"/>
    <property type="match status" value="1"/>
</dbReference>
<reference evidence="8" key="1">
    <citation type="journal article" date="2019" name="Int. J. Syst. Evol. Microbiol.">
        <title>The Global Catalogue of Microorganisms (GCM) 10K type strain sequencing project: providing services to taxonomists for standard genome sequencing and annotation.</title>
        <authorList>
            <consortium name="The Broad Institute Genomics Platform"/>
            <consortium name="The Broad Institute Genome Sequencing Center for Infectious Disease"/>
            <person name="Wu L."/>
            <person name="Ma J."/>
        </authorList>
    </citation>
    <scope>NUCLEOTIDE SEQUENCE [LARGE SCALE GENOMIC DNA]</scope>
    <source>
        <strain evidence="8">CGMCC 1.19062</strain>
    </source>
</reference>
<dbReference type="InterPro" id="IPR039424">
    <property type="entry name" value="SBP_5"/>
</dbReference>
<evidence type="ECO:0000313" key="8">
    <source>
        <dbReference type="Proteomes" id="UP001597295"/>
    </source>
</evidence>
<comment type="subcellular location">
    <subcellularLocation>
        <location evidence="1">Periplasm</location>
    </subcellularLocation>
</comment>
<evidence type="ECO:0000256" key="2">
    <source>
        <dbReference type="ARBA" id="ARBA00005695"/>
    </source>
</evidence>
<dbReference type="SUPFAM" id="SSF53850">
    <property type="entry name" value="Periplasmic binding protein-like II"/>
    <property type="match status" value="1"/>
</dbReference>
<name>A0ABW5DQW6_9PROT</name>
<dbReference type="InterPro" id="IPR000914">
    <property type="entry name" value="SBP_5_dom"/>
</dbReference>
<evidence type="ECO:0000313" key="7">
    <source>
        <dbReference type="EMBL" id="MFD2263165.1"/>
    </source>
</evidence>
<dbReference type="EMBL" id="JBHUIP010000009">
    <property type="protein sequence ID" value="MFD2263165.1"/>
    <property type="molecule type" value="Genomic_DNA"/>
</dbReference>
<dbReference type="InterPro" id="IPR030678">
    <property type="entry name" value="Peptide/Ni-bd"/>
</dbReference>
<dbReference type="Gene3D" id="3.40.190.10">
    <property type="entry name" value="Periplasmic binding protein-like II"/>
    <property type="match status" value="1"/>
</dbReference>
<evidence type="ECO:0000256" key="4">
    <source>
        <dbReference type="ARBA" id="ARBA00022729"/>
    </source>
</evidence>
<dbReference type="CDD" id="cd00995">
    <property type="entry name" value="PBP2_NikA_DppA_OppA_like"/>
    <property type="match status" value="1"/>
</dbReference>
<keyword evidence="3" id="KW-0813">Transport</keyword>
<evidence type="ECO:0000256" key="3">
    <source>
        <dbReference type="ARBA" id="ARBA00022448"/>
    </source>
</evidence>